<feature type="domain" description="AB hydrolase-1" evidence="1">
    <location>
        <begin position="56"/>
        <end position="281"/>
    </location>
</feature>
<keyword evidence="3" id="KW-1185">Reference proteome</keyword>
<reference evidence="2 3" key="1">
    <citation type="submission" date="2023-06" db="EMBL/GenBank/DDBJ databases">
        <authorList>
            <person name="Oyuntsetseg B."/>
            <person name="Kim S.B."/>
        </authorList>
    </citation>
    <scope>NUCLEOTIDE SEQUENCE [LARGE SCALE GENOMIC DNA]</scope>
    <source>
        <strain evidence="2 3">4-36</strain>
    </source>
</reference>
<dbReference type="GO" id="GO:0016020">
    <property type="term" value="C:membrane"/>
    <property type="evidence" value="ECO:0007669"/>
    <property type="project" value="TreeGrafter"/>
</dbReference>
<dbReference type="PANTHER" id="PTHR43798:SF33">
    <property type="entry name" value="HYDROLASE, PUTATIVE (AFU_ORTHOLOGUE AFUA_2G14860)-RELATED"/>
    <property type="match status" value="1"/>
</dbReference>
<organism evidence="2 3">
    <name type="scientific">Amycolatopsis mongoliensis</name>
    <dbReference type="NCBI Taxonomy" id="715475"/>
    <lineage>
        <taxon>Bacteria</taxon>
        <taxon>Bacillati</taxon>
        <taxon>Actinomycetota</taxon>
        <taxon>Actinomycetes</taxon>
        <taxon>Pseudonocardiales</taxon>
        <taxon>Pseudonocardiaceae</taxon>
        <taxon>Amycolatopsis</taxon>
    </lineage>
</organism>
<dbReference type="GO" id="GO:0016787">
    <property type="term" value="F:hydrolase activity"/>
    <property type="evidence" value="ECO:0007669"/>
    <property type="project" value="UniProtKB-KW"/>
</dbReference>
<dbReference type="Proteomes" id="UP001239397">
    <property type="component" value="Chromosome"/>
</dbReference>
<dbReference type="EMBL" id="CP127295">
    <property type="protein sequence ID" value="WIX98863.1"/>
    <property type="molecule type" value="Genomic_DNA"/>
</dbReference>
<sequence>MKLGGFTSPRAEREYDAVYERGLAALPERTGQRDVTTAFGTARVYRFGSGTATPAVLLPGRAGTAVMWEPNLRAWLRRGPVYALDLIGEPGRSKQTAPIRDGADQARWLTSTLDALGHEKVHLVGYSFGGWLAADYAMRAVERLASLTLIDPVRTFGELPVSLLFRTTLALVPGVRRWGLPAFVRWISGGAEVAPGDPVAAVIEAGMRTYRIALPAPELPADERLRSITVPVLALIAGKSAIHDAGKAAARARALLPCAQVEVWPGATHAIAGESAAAVNERVLAFLDEVDRTTTTRP</sequence>
<dbReference type="InterPro" id="IPR029058">
    <property type="entry name" value="AB_hydrolase_fold"/>
</dbReference>
<keyword evidence="2" id="KW-0378">Hydrolase</keyword>
<proteinExistence type="predicted"/>
<accession>A0A9Y2JL49</accession>
<dbReference type="PANTHER" id="PTHR43798">
    <property type="entry name" value="MONOACYLGLYCEROL LIPASE"/>
    <property type="match status" value="1"/>
</dbReference>
<evidence type="ECO:0000313" key="2">
    <source>
        <dbReference type="EMBL" id="WIX98863.1"/>
    </source>
</evidence>
<dbReference type="InterPro" id="IPR000073">
    <property type="entry name" value="AB_hydrolase_1"/>
</dbReference>
<gene>
    <name evidence="2" type="ORF">QRX60_33035</name>
</gene>
<dbReference type="InterPro" id="IPR050266">
    <property type="entry name" value="AB_hydrolase_sf"/>
</dbReference>
<evidence type="ECO:0000259" key="1">
    <source>
        <dbReference type="Pfam" id="PF12697"/>
    </source>
</evidence>
<dbReference type="AlphaFoldDB" id="A0A9Y2JL49"/>
<dbReference type="Gene3D" id="3.40.50.1820">
    <property type="entry name" value="alpha/beta hydrolase"/>
    <property type="match status" value="1"/>
</dbReference>
<dbReference type="KEGG" id="amog:QRX60_33035"/>
<evidence type="ECO:0000313" key="3">
    <source>
        <dbReference type="Proteomes" id="UP001239397"/>
    </source>
</evidence>
<name>A0A9Y2JL49_9PSEU</name>
<dbReference type="Pfam" id="PF12697">
    <property type="entry name" value="Abhydrolase_6"/>
    <property type="match status" value="1"/>
</dbReference>
<protein>
    <submittedName>
        <fullName evidence="2">Alpha/beta hydrolase</fullName>
    </submittedName>
</protein>
<dbReference type="SUPFAM" id="SSF53474">
    <property type="entry name" value="alpha/beta-Hydrolases"/>
    <property type="match status" value="1"/>
</dbReference>